<name>A0A4D9DR75_9SAUR</name>
<dbReference type="AlphaFoldDB" id="A0A4D9DR75"/>
<evidence type="ECO:0000313" key="2">
    <source>
        <dbReference type="Proteomes" id="UP000297703"/>
    </source>
</evidence>
<reference evidence="1 2" key="2">
    <citation type="submission" date="2019-04" db="EMBL/GenBank/DDBJ databases">
        <title>The genome sequence of big-headed turtle.</title>
        <authorList>
            <person name="Gong S."/>
        </authorList>
    </citation>
    <scope>NUCLEOTIDE SEQUENCE [LARGE SCALE GENOMIC DNA]</scope>
    <source>
        <strain evidence="1">DO16091913</strain>
        <tissue evidence="1">Muscle</tissue>
    </source>
</reference>
<evidence type="ECO:0000313" key="1">
    <source>
        <dbReference type="EMBL" id="TFJ98791.1"/>
    </source>
</evidence>
<reference evidence="1 2" key="1">
    <citation type="submission" date="2019-04" db="EMBL/GenBank/DDBJ databases">
        <title>Draft genome of the big-headed turtle Platysternon megacephalum.</title>
        <authorList>
            <person name="Gong S."/>
        </authorList>
    </citation>
    <scope>NUCLEOTIDE SEQUENCE [LARGE SCALE GENOMIC DNA]</scope>
    <source>
        <strain evidence="1">DO16091913</strain>
        <tissue evidence="1">Muscle</tissue>
    </source>
</reference>
<organism evidence="1 2">
    <name type="scientific">Platysternon megacephalum</name>
    <name type="common">big-headed turtle</name>
    <dbReference type="NCBI Taxonomy" id="55544"/>
    <lineage>
        <taxon>Eukaryota</taxon>
        <taxon>Metazoa</taxon>
        <taxon>Chordata</taxon>
        <taxon>Craniata</taxon>
        <taxon>Vertebrata</taxon>
        <taxon>Euteleostomi</taxon>
        <taxon>Archelosauria</taxon>
        <taxon>Testudinata</taxon>
        <taxon>Testudines</taxon>
        <taxon>Cryptodira</taxon>
        <taxon>Durocryptodira</taxon>
        <taxon>Testudinoidea</taxon>
        <taxon>Platysternidae</taxon>
        <taxon>Platysternon</taxon>
    </lineage>
</organism>
<sequence>MDQPISPYSAELHLPAWTGPDHRSIQSSIAPPFLYGPSQITGPYSPVLHLPAWISPVFHIVQSFTSLSGSDQSPRPNPAQVTSPYSAVLHLPAWTRPTQTLRVRIAQALRLQHSVNRTLIMHRLADKDGLSS</sequence>
<comment type="caution">
    <text evidence="1">The sequence shown here is derived from an EMBL/GenBank/DDBJ whole genome shotgun (WGS) entry which is preliminary data.</text>
</comment>
<dbReference type="EMBL" id="QXTE01000367">
    <property type="protein sequence ID" value="TFJ98791.1"/>
    <property type="molecule type" value="Genomic_DNA"/>
</dbReference>
<gene>
    <name evidence="1" type="ORF">DR999_PMT19247</name>
</gene>
<protein>
    <submittedName>
        <fullName evidence="1">Interleukin-1 beta-like</fullName>
    </submittedName>
</protein>
<accession>A0A4D9DR75</accession>
<dbReference type="Proteomes" id="UP000297703">
    <property type="component" value="Unassembled WGS sequence"/>
</dbReference>
<keyword evidence="2" id="KW-1185">Reference proteome</keyword>
<proteinExistence type="predicted"/>